<proteinExistence type="predicted"/>
<evidence type="ECO:0000256" key="1">
    <source>
        <dbReference type="SAM" id="Phobius"/>
    </source>
</evidence>
<keyword evidence="1" id="KW-1133">Transmembrane helix</keyword>
<dbReference type="Proteomes" id="UP000503349">
    <property type="component" value="Chromosome 20"/>
</dbReference>
<sequence>MYFSFFLLLSAWQLALVIAGSLLSGLLLISLIILPIVSIKSKKTFINDNAEIGNPYTNFTARAQLGIGTLANSQAQSINGSSLTSPRVHKIPRARTTSWTNQDMSGIYSQQNLIYANRNSRVFDNQDDIQSRSETGDYGRARIQSQPQIKPYAENQSPINTYGQRRGQINPFFRHNENN</sequence>
<reference evidence="2 3" key="1">
    <citation type="submission" date="2019-02" db="EMBL/GenBank/DDBJ databases">
        <title>Opniocepnalus argus genome.</title>
        <authorList>
            <person name="Zhou C."/>
            <person name="Xiao S."/>
        </authorList>
    </citation>
    <scope>NUCLEOTIDE SEQUENCE [LARGE SCALE GENOMIC DNA]</scope>
    <source>
        <strain evidence="2">OARG1902GOOAL</strain>
        <tissue evidence="2">Muscle</tissue>
    </source>
</reference>
<name>A0A6G1QQQ8_CHAAH</name>
<feature type="transmembrane region" description="Helical" evidence="1">
    <location>
        <begin position="12"/>
        <end position="37"/>
    </location>
</feature>
<gene>
    <name evidence="2" type="ORF">EXN66_Car020105</name>
</gene>
<dbReference type="AlphaFoldDB" id="A0A6G1QQQ8"/>
<keyword evidence="1" id="KW-0812">Transmembrane</keyword>
<organism evidence="2 3">
    <name type="scientific">Channa argus</name>
    <name type="common">Northern snakehead</name>
    <name type="synonym">Ophicephalus argus</name>
    <dbReference type="NCBI Taxonomy" id="215402"/>
    <lineage>
        <taxon>Eukaryota</taxon>
        <taxon>Metazoa</taxon>
        <taxon>Chordata</taxon>
        <taxon>Craniata</taxon>
        <taxon>Vertebrata</taxon>
        <taxon>Euteleostomi</taxon>
        <taxon>Actinopterygii</taxon>
        <taxon>Neopterygii</taxon>
        <taxon>Teleostei</taxon>
        <taxon>Neoteleostei</taxon>
        <taxon>Acanthomorphata</taxon>
        <taxon>Anabantaria</taxon>
        <taxon>Anabantiformes</taxon>
        <taxon>Channoidei</taxon>
        <taxon>Channidae</taxon>
        <taxon>Channa</taxon>
    </lineage>
</organism>
<evidence type="ECO:0000313" key="3">
    <source>
        <dbReference type="Proteomes" id="UP000503349"/>
    </source>
</evidence>
<keyword evidence="1" id="KW-0472">Membrane</keyword>
<protein>
    <submittedName>
        <fullName evidence="2">Uncharacterized protein</fullName>
    </submittedName>
</protein>
<reference evidence="3" key="2">
    <citation type="submission" date="2019-02" db="EMBL/GenBank/DDBJ databases">
        <title>Opniocepnalus argus Var Kimnra genome.</title>
        <authorList>
            <person name="Zhou C."/>
            <person name="Xiao S."/>
        </authorList>
    </citation>
    <scope>NUCLEOTIDE SEQUENCE [LARGE SCALE GENOMIC DNA]</scope>
</reference>
<accession>A0A6G1QQQ8</accession>
<keyword evidence="3" id="KW-1185">Reference proteome</keyword>
<evidence type="ECO:0000313" key="2">
    <source>
        <dbReference type="EMBL" id="KAF3704416.1"/>
    </source>
</evidence>
<dbReference type="EMBL" id="CM015731">
    <property type="protein sequence ID" value="KAF3704416.1"/>
    <property type="molecule type" value="Genomic_DNA"/>
</dbReference>